<evidence type="ECO:0000313" key="4">
    <source>
        <dbReference type="EMBL" id="PJJ71217.1"/>
    </source>
</evidence>
<dbReference type="GO" id="GO:0032259">
    <property type="term" value="P:methylation"/>
    <property type="evidence" value="ECO:0007669"/>
    <property type="project" value="UniProtKB-KW"/>
</dbReference>
<dbReference type="Pfam" id="PF13578">
    <property type="entry name" value="Methyltransf_24"/>
    <property type="match status" value="1"/>
</dbReference>
<dbReference type="Gene3D" id="3.40.50.150">
    <property type="entry name" value="Vaccinia Virus protein VP39"/>
    <property type="match status" value="1"/>
</dbReference>
<sequence length="301" mass="33664">MSQPITLATPGVSSASFWYPTYFPVSAWIEHAPFASWLIDAARPRSVVELGTHNGFSLFAFAEAARRLGLQTQLTGLDSWEGDDQAGYFDPTVYETVKREAADRFPESVRLIRGYFVDSVDKIRDGSVDLLHIDGRHGYNDVRADFEQYRPKLSERGVVLFHDIAEHGKGFGVHRFWDEVAGQHPSFSFEHGHGLGVLAVGKRAPDSVLRFIEIAGAQGGAVRDAYARLGARIVEYYRGAVEAPATLVHFRNLRAQAEIDARAAMEETSRLRQELARLQASASWRVTGPLRWARGLPRRIR</sequence>
<dbReference type="EMBL" id="PGFF01000001">
    <property type="protein sequence ID" value="PJJ71217.1"/>
    <property type="molecule type" value="Genomic_DNA"/>
</dbReference>
<feature type="coiled-coil region" evidence="3">
    <location>
        <begin position="254"/>
        <end position="281"/>
    </location>
</feature>
<organism evidence="4 5">
    <name type="scientific">Diaminobutyricimonas aerilata</name>
    <dbReference type="NCBI Taxonomy" id="1162967"/>
    <lineage>
        <taxon>Bacteria</taxon>
        <taxon>Bacillati</taxon>
        <taxon>Actinomycetota</taxon>
        <taxon>Actinomycetes</taxon>
        <taxon>Micrococcales</taxon>
        <taxon>Microbacteriaceae</taxon>
        <taxon>Diaminobutyricimonas</taxon>
    </lineage>
</organism>
<evidence type="ECO:0000256" key="2">
    <source>
        <dbReference type="ARBA" id="ARBA00022679"/>
    </source>
</evidence>
<evidence type="ECO:0000313" key="5">
    <source>
        <dbReference type="Proteomes" id="UP000228758"/>
    </source>
</evidence>
<keyword evidence="5" id="KW-1185">Reference proteome</keyword>
<dbReference type="PANTHER" id="PTHR40048:SF1">
    <property type="entry name" value="RHAMNOSYL O-METHYLTRANSFERASE"/>
    <property type="match status" value="1"/>
</dbReference>
<dbReference type="SUPFAM" id="SSF53335">
    <property type="entry name" value="S-adenosyl-L-methionine-dependent methyltransferases"/>
    <property type="match status" value="1"/>
</dbReference>
<keyword evidence="1 4" id="KW-0489">Methyltransferase</keyword>
<dbReference type="AlphaFoldDB" id="A0A2M9CH56"/>
<dbReference type="PANTHER" id="PTHR40048">
    <property type="entry name" value="RHAMNOSYL O-METHYLTRANSFERASE"/>
    <property type="match status" value="1"/>
</dbReference>
<evidence type="ECO:0000256" key="3">
    <source>
        <dbReference type="SAM" id="Coils"/>
    </source>
</evidence>
<proteinExistence type="predicted"/>
<reference evidence="4 5" key="1">
    <citation type="submission" date="2017-11" db="EMBL/GenBank/DDBJ databases">
        <title>Genomic Encyclopedia of Archaeal and Bacterial Type Strains, Phase II (KMG-II): From Individual Species to Whole Genera.</title>
        <authorList>
            <person name="Goeker M."/>
        </authorList>
    </citation>
    <scope>NUCLEOTIDE SEQUENCE [LARGE SCALE GENOMIC DNA]</scope>
    <source>
        <strain evidence="4 5">DSM 27393</strain>
    </source>
</reference>
<dbReference type="GO" id="GO:0071770">
    <property type="term" value="P:DIM/DIP cell wall layer assembly"/>
    <property type="evidence" value="ECO:0007669"/>
    <property type="project" value="TreeGrafter"/>
</dbReference>
<gene>
    <name evidence="4" type="ORF">CLV46_0759</name>
</gene>
<keyword evidence="3" id="KW-0175">Coiled coil</keyword>
<name>A0A2M9CH56_9MICO</name>
<comment type="caution">
    <text evidence="4">The sequence shown here is derived from an EMBL/GenBank/DDBJ whole genome shotgun (WGS) entry which is preliminary data.</text>
</comment>
<evidence type="ECO:0000256" key="1">
    <source>
        <dbReference type="ARBA" id="ARBA00022603"/>
    </source>
</evidence>
<keyword evidence="2 4" id="KW-0808">Transferase</keyword>
<dbReference type="InterPro" id="IPR029063">
    <property type="entry name" value="SAM-dependent_MTases_sf"/>
</dbReference>
<dbReference type="GO" id="GO:0008168">
    <property type="term" value="F:methyltransferase activity"/>
    <property type="evidence" value="ECO:0007669"/>
    <property type="project" value="UniProtKB-KW"/>
</dbReference>
<protein>
    <submittedName>
        <fullName evidence="4">Methyltransferase family protein</fullName>
    </submittedName>
</protein>
<dbReference type="Proteomes" id="UP000228758">
    <property type="component" value="Unassembled WGS sequence"/>
</dbReference>
<accession>A0A2M9CH56</accession>
<dbReference type="GO" id="GO:0005886">
    <property type="term" value="C:plasma membrane"/>
    <property type="evidence" value="ECO:0007669"/>
    <property type="project" value="TreeGrafter"/>
</dbReference>